<dbReference type="PROSITE" id="PS00078">
    <property type="entry name" value="COX2"/>
    <property type="match status" value="1"/>
</dbReference>
<dbReference type="eggNOG" id="COG1622">
    <property type="taxonomic scope" value="Bacteria"/>
</dbReference>
<dbReference type="InterPro" id="IPR014222">
    <property type="entry name" value="Cyt_c_oxidase_su2"/>
</dbReference>
<dbReference type="GO" id="GO:0016020">
    <property type="term" value="C:membrane"/>
    <property type="evidence" value="ECO:0007669"/>
    <property type="project" value="UniProtKB-SubCell"/>
</dbReference>
<evidence type="ECO:0000256" key="1">
    <source>
        <dbReference type="ARBA" id="ARBA00004141"/>
    </source>
</evidence>
<dbReference type="OrthoDB" id="9781261at2"/>
<sequence length="323" mass="34358">MAGGVLAVSALVLTGCNRHQSALAPFGLEARSTLGLTVVLTIGAAAIALAVAAIYVAAARAPEGRLSHKGGMRLVLWLGAIIPTVVLTALLLWALPAMRPLPAEAGDLRIRVEGEQFWWRVAYRPPGAPPLFSANEVRLPVGRTVVFELAATDVVHSFWIPGLAGKMDMIPGRTNRLVVKADKPGTYRGVCAEFCGLSHALMAFDVIAMEPAAFDAWLAAARTAPPRPQDRGAALFAREGCASCHAVADNGTRDIGPDLTRFGERLTLGAGILAPTPENTAAFIRDPHRFKPGARMPAYAHLSEDEALALARWLKRTSPEEGR</sequence>
<organism evidence="20 21">
    <name type="scientific">Novosphingobium lindaniclasticum LE124</name>
    <dbReference type="NCBI Taxonomy" id="1096930"/>
    <lineage>
        <taxon>Bacteria</taxon>
        <taxon>Pseudomonadati</taxon>
        <taxon>Pseudomonadota</taxon>
        <taxon>Alphaproteobacteria</taxon>
        <taxon>Sphingomonadales</taxon>
        <taxon>Sphingomonadaceae</taxon>
        <taxon>Novosphingobium</taxon>
    </lineage>
</organism>
<dbReference type="NCBIfam" id="TIGR02866">
    <property type="entry name" value="CoxB"/>
    <property type="match status" value="1"/>
</dbReference>
<dbReference type="InterPro" id="IPR034236">
    <property type="entry name" value="CuRO_CcO_Caa3_II"/>
</dbReference>
<evidence type="ECO:0000256" key="11">
    <source>
        <dbReference type="ARBA" id="ARBA00023008"/>
    </source>
</evidence>
<dbReference type="PROSITE" id="PS50857">
    <property type="entry name" value="COX2_CUA"/>
    <property type="match status" value="1"/>
</dbReference>
<dbReference type="InterPro" id="IPR008972">
    <property type="entry name" value="Cupredoxin"/>
</dbReference>
<evidence type="ECO:0000256" key="12">
    <source>
        <dbReference type="ARBA" id="ARBA00023136"/>
    </source>
</evidence>
<feature type="transmembrane region" description="Helical" evidence="17">
    <location>
        <begin position="34"/>
        <end position="58"/>
    </location>
</feature>
<dbReference type="PANTHER" id="PTHR22888:SF9">
    <property type="entry name" value="CYTOCHROME C OXIDASE SUBUNIT 2"/>
    <property type="match status" value="1"/>
</dbReference>
<protein>
    <recommendedName>
        <fullName evidence="14">Cytochrome aa3 subunit 2</fullName>
    </recommendedName>
</protein>
<keyword evidence="7 16" id="KW-0479">Metal-binding</keyword>
<dbReference type="RefSeq" id="WP_021236204.1">
    <property type="nucleotide sequence ID" value="NZ_ATHL01000153.1"/>
</dbReference>
<dbReference type="Proteomes" id="UP000015527">
    <property type="component" value="Unassembled WGS sequence"/>
</dbReference>
<evidence type="ECO:0000256" key="2">
    <source>
        <dbReference type="ARBA" id="ARBA00007866"/>
    </source>
</evidence>
<dbReference type="Pfam" id="PF00034">
    <property type="entry name" value="Cytochrom_C"/>
    <property type="match status" value="1"/>
</dbReference>
<evidence type="ECO:0000256" key="15">
    <source>
        <dbReference type="ARBA" id="ARBA00047816"/>
    </source>
</evidence>
<evidence type="ECO:0000256" key="16">
    <source>
        <dbReference type="PROSITE-ProRule" id="PRU00433"/>
    </source>
</evidence>
<dbReference type="GO" id="GO:0004129">
    <property type="term" value="F:cytochrome-c oxidase activity"/>
    <property type="evidence" value="ECO:0007669"/>
    <property type="project" value="UniProtKB-EC"/>
</dbReference>
<dbReference type="GO" id="GO:0020037">
    <property type="term" value="F:heme binding"/>
    <property type="evidence" value="ECO:0007669"/>
    <property type="project" value="InterPro"/>
</dbReference>
<evidence type="ECO:0000313" key="21">
    <source>
        <dbReference type="Proteomes" id="UP000015527"/>
    </source>
</evidence>
<evidence type="ECO:0000259" key="18">
    <source>
        <dbReference type="PROSITE" id="PS50857"/>
    </source>
</evidence>
<dbReference type="CDD" id="cd04213">
    <property type="entry name" value="CuRO_CcO_Caa3_II"/>
    <property type="match status" value="1"/>
</dbReference>
<comment type="function">
    <text evidence="13">Subunits I and II form the functional core of the enzyme complex. Electrons originating in cytochrome c are transferred via heme a and Cu(A) to the binuclear center formed by heme a3 and Cu(B).</text>
</comment>
<evidence type="ECO:0000256" key="10">
    <source>
        <dbReference type="ARBA" id="ARBA00023004"/>
    </source>
</evidence>
<dbReference type="InterPro" id="IPR009056">
    <property type="entry name" value="Cyt_c-like_dom"/>
</dbReference>
<comment type="caution">
    <text evidence="20">The sequence shown here is derived from an EMBL/GenBank/DDBJ whole genome shotgun (WGS) entry which is preliminary data.</text>
</comment>
<keyword evidence="21" id="KW-1185">Reference proteome</keyword>
<feature type="transmembrane region" description="Helical" evidence="17">
    <location>
        <begin position="74"/>
        <end position="95"/>
    </location>
</feature>
<dbReference type="PANTHER" id="PTHR22888">
    <property type="entry name" value="CYTOCHROME C OXIDASE, SUBUNIT II"/>
    <property type="match status" value="1"/>
</dbReference>
<keyword evidence="9 17" id="KW-1133">Transmembrane helix</keyword>
<evidence type="ECO:0000259" key="19">
    <source>
        <dbReference type="PROSITE" id="PS51007"/>
    </source>
</evidence>
<dbReference type="SUPFAM" id="SSF49503">
    <property type="entry name" value="Cupredoxins"/>
    <property type="match status" value="1"/>
</dbReference>
<keyword evidence="11" id="KW-0186">Copper</keyword>
<reference evidence="20 21" key="1">
    <citation type="journal article" date="2013" name="Genome Announc.">
        <title>Genome Sequence of Novosphingobium lindaniclasticum LE124T, Isolated from a Hexachlorocyclohexane Dumpsite.</title>
        <authorList>
            <person name="Saxena A."/>
            <person name="Nayyar N."/>
            <person name="Sangwan N."/>
            <person name="Kumari R."/>
            <person name="Khurana J.P."/>
            <person name="Lal R."/>
        </authorList>
    </citation>
    <scope>NUCLEOTIDE SEQUENCE [LARGE SCALE GENOMIC DNA]</scope>
    <source>
        <strain evidence="20 21">LE124</strain>
    </source>
</reference>
<comment type="catalytic activity">
    <reaction evidence="15">
        <text>4 Fe(II)-[cytochrome c] + O2 + 8 H(+)(in) = 4 Fe(III)-[cytochrome c] + 2 H2O + 4 H(+)(out)</text>
        <dbReference type="Rhea" id="RHEA:11436"/>
        <dbReference type="Rhea" id="RHEA-COMP:10350"/>
        <dbReference type="Rhea" id="RHEA-COMP:14399"/>
        <dbReference type="ChEBI" id="CHEBI:15377"/>
        <dbReference type="ChEBI" id="CHEBI:15378"/>
        <dbReference type="ChEBI" id="CHEBI:15379"/>
        <dbReference type="ChEBI" id="CHEBI:29033"/>
        <dbReference type="ChEBI" id="CHEBI:29034"/>
        <dbReference type="EC" id="7.1.1.9"/>
    </reaction>
</comment>
<name>T0H6C4_9SPHN</name>
<evidence type="ECO:0000256" key="4">
    <source>
        <dbReference type="ARBA" id="ARBA00022617"/>
    </source>
</evidence>
<dbReference type="PATRIC" id="fig|1096930.3.peg.4471"/>
<evidence type="ECO:0000256" key="14">
    <source>
        <dbReference type="ARBA" id="ARBA00031399"/>
    </source>
</evidence>
<dbReference type="Pfam" id="PF00116">
    <property type="entry name" value="COX2"/>
    <property type="match status" value="1"/>
</dbReference>
<dbReference type="AlphaFoldDB" id="T0H6C4"/>
<gene>
    <name evidence="20" type="ORF">L284_22705</name>
</gene>
<dbReference type="EMBL" id="ATHL01000153">
    <property type="protein sequence ID" value="EQB07673.1"/>
    <property type="molecule type" value="Genomic_DNA"/>
</dbReference>
<evidence type="ECO:0000256" key="8">
    <source>
        <dbReference type="ARBA" id="ARBA00022982"/>
    </source>
</evidence>
<dbReference type="GO" id="GO:0016491">
    <property type="term" value="F:oxidoreductase activity"/>
    <property type="evidence" value="ECO:0007669"/>
    <property type="project" value="InterPro"/>
</dbReference>
<dbReference type="SUPFAM" id="SSF46626">
    <property type="entry name" value="Cytochrome c"/>
    <property type="match status" value="1"/>
</dbReference>
<proteinExistence type="inferred from homology"/>
<evidence type="ECO:0000256" key="5">
    <source>
        <dbReference type="ARBA" id="ARBA00022660"/>
    </source>
</evidence>
<feature type="domain" description="Cytochrome oxidase subunit II copper A binding" evidence="18">
    <location>
        <begin position="105"/>
        <end position="220"/>
    </location>
</feature>
<dbReference type="GO" id="GO:0005507">
    <property type="term" value="F:copper ion binding"/>
    <property type="evidence" value="ECO:0007669"/>
    <property type="project" value="InterPro"/>
</dbReference>
<dbReference type="PROSITE" id="PS51007">
    <property type="entry name" value="CYTC"/>
    <property type="match status" value="1"/>
</dbReference>
<accession>T0H6C4</accession>
<dbReference type="GO" id="GO:0042773">
    <property type="term" value="P:ATP synthesis coupled electron transport"/>
    <property type="evidence" value="ECO:0007669"/>
    <property type="project" value="TreeGrafter"/>
</dbReference>
<dbReference type="InterPro" id="IPR001505">
    <property type="entry name" value="Copper_CuA"/>
</dbReference>
<evidence type="ECO:0000313" key="20">
    <source>
        <dbReference type="EMBL" id="EQB07673.1"/>
    </source>
</evidence>
<dbReference type="eggNOG" id="COG2010">
    <property type="taxonomic scope" value="Bacteria"/>
</dbReference>
<keyword evidence="4 16" id="KW-0349">Heme</keyword>
<evidence type="ECO:0000256" key="17">
    <source>
        <dbReference type="SAM" id="Phobius"/>
    </source>
</evidence>
<comment type="subcellular location">
    <subcellularLocation>
        <location evidence="1">Membrane</location>
        <topology evidence="1">Multi-pass membrane protein</topology>
    </subcellularLocation>
</comment>
<evidence type="ECO:0000256" key="7">
    <source>
        <dbReference type="ARBA" id="ARBA00022723"/>
    </source>
</evidence>
<dbReference type="InterPro" id="IPR045187">
    <property type="entry name" value="CcO_II"/>
</dbReference>
<evidence type="ECO:0000256" key="13">
    <source>
        <dbReference type="ARBA" id="ARBA00024688"/>
    </source>
</evidence>
<keyword evidence="3" id="KW-0813">Transport</keyword>
<evidence type="ECO:0000256" key="6">
    <source>
        <dbReference type="ARBA" id="ARBA00022692"/>
    </source>
</evidence>
<feature type="domain" description="Cytochrome c" evidence="19">
    <location>
        <begin position="227"/>
        <end position="318"/>
    </location>
</feature>
<dbReference type="Gene3D" id="2.60.40.420">
    <property type="entry name" value="Cupredoxins - blue copper proteins"/>
    <property type="match status" value="1"/>
</dbReference>
<evidence type="ECO:0000256" key="9">
    <source>
        <dbReference type="ARBA" id="ARBA00022989"/>
    </source>
</evidence>
<keyword evidence="6 17" id="KW-0812">Transmembrane</keyword>
<comment type="similarity">
    <text evidence="2">Belongs to the cytochrome c oxidase subunit 2 family.</text>
</comment>
<keyword evidence="5" id="KW-0679">Respiratory chain</keyword>
<keyword evidence="10 16" id="KW-0408">Iron</keyword>
<keyword evidence="8" id="KW-0249">Electron transport</keyword>
<dbReference type="InterPro" id="IPR002429">
    <property type="entry name" value="CcO_II-like_C"/>
</dbReference>
<evidence type="ECO:0000256" key="3">
    <source>
        <dbReference type="ARBA" id="ARBA00022448"/>
    </source>
</evidence>
<keyword evidence="12 17" id="KW-0472">Membrane</keyword>
<dbReference type="InterPro" id="IPR036909">
    <property type="entry name" value="Cyt_c-like_dom_sf"/>
</dbReference>